<dbReference type="InterPro" id="IPR020846">
    <property type="entry name" value="MFS_dom"/>
</dbReference>
<dbReference type="InterPro" id="IPR036259">
    <property type="entry name" value="MFS_trans_sf"/>
</dbReference>
<dbReference type="PROSITE" id="PS50850">
    <property type="entry name" value="MFS"/>
    <property type="match status" value="1"/>
</dbReference>
<comment type="caution">
    <text evidence="11">The sequence shown here is derived from an EMBL/GenBank/DDBJ whole genome shotgun (WGS) entry which is preliminary data.</text>
</comment>
<evidence type="ECO:0000256" key="6">
    <source>
        <dbReference type="ARBA" id="ARBA00022847"/>
    </source>
</evidence>
<dbReference type="InterPro" id="IPR051084">
    <property type="entry name" value="H+-coupled_symporters"/>
</dbReference>
<dbReference type="SUPFAM" id="SSF103473">
    <property type="entry name" value="MFS general substrate transporter"/>
    <property type="match status" value="1"/>
</dbReference>
<evidence type="ECO:0000256" key="2">
    <source>
        <dbReference type="ARBA" id="ARBA00008240"/>
    </source>
</evidence>
<evidence type="ECO:0000256" key="5">
    <source>
        <dbReference type="ARBA" id="ARBA00022692"/>
    </source>
</evidence>
<dbReference type="PANTHER" id="PTHR43528">
    <property type="entry name" value="ALPHA-KETOGLUTARATE PERMEASE"/>
    <property type="match status" value="1"/>
</dbReference>
<evidence type="ECO:0000259" key="10">
    <source>
        <dbReference type="PROSITE" id="PS50850"/>
    </source>
</evidence>
<dbReference type="PANTHER" id="PTHR43528:SF1">
    <property type="entry name" value="ALPHA-KETOGLUTARATE PERMEASE"/>
    <property type="match status" value="1"/>
</dbReference>
<dbReference type="RefSeq" id="WP_379480398.1">
    <property type="nucleotide sequence ID" value="NZ_JBHLTL010000001.1"/>
</dbReference>
<dbReference type="CDD" id="cd17367">
    <property type="entry name" value="MFS_KgtP"/>
    <property type="match status" value="1"/>
</dbReference>
<comment type="subcellular location">
    <subcellularLocation>
        <location evidence="1">Cell membrane</location>
        <topology evidence="1">Multi-pass membrane protein</topology>
    </subcellularLocation>
</comment>
<comment type="similarity">
    <text evidence="2">Belongs to the major facilitator superfamily. Metabolite:H+ Symporter (MHS) family (TC 2.A.1.6) family.</text>
</comment>
<dbReference type="PROSITE" id="PS00217">
    <property type="entry name" value="SUGAR_TRANSPORT_2"/>
    <property type="match status" value="1"/>
</dbReference>
<keyword evidence="6" id="KW-0769">Symport</keyword>
<reference evidence="11 12" key="1">
    <citation type="submission" date="2024-09" db="EMBL/GenBank/DDBJ databases">
        <authorList>
            <person name="Sun Q."/>
            <person name="Mori K."/>
        </authorList>
    </citation>
    <scope>NUCLEOTIDE SEQUENCE [LARGE SCALE GENOMIC DNA]</scope>
    <source>
        <strain evidence="11 12">NCAIM B.02537</strain>
    </source>
</reference>
<evidence type="ECO:0000313" key="11">
    <source>
        <dbReference type="EMBL" id="MFC0588910.1"/>
    </source>
</evidence>
<dbReference type="Proteomes" id="UP001589943">
    <property type="component" value="Unassembled WGS sequence"/>
</dbReference>
<proteinExistence type="inferred from homology"/>
<keyword evidence="4" id="KW-1003">Cell membrane</keyword>
<feature type="transmembrane region" description="Helical" evidence="9">
    <location>
        <begin position="85"/>
        <end position="104"/>
    </location>
</feature>
<feature type="transmembrane region" description="Helical" evidence="9">
    <location>
        <begin position="238"/>
        <end position="256"/>
    </location>
</feature>
<accession>A0ABV6PGF9</accession>
<feature type="transmembrane region" description="Helical" evidence="9">
    <location>
        <begin position="303"/>
        <end position="323"/>
    </location>
</feature>
<feature type="transmembrane region" description="Helical" evidence="9">
    <location>
        <begin position="276"/>
        <end position="296"/>
    </location>
</feature>
<dbReference type="Pfam" id="PF07690">
    <property type="entry name" value="MFS_1"/>
    <property type="match status" value="1"/>
</dbReference>
<feature type="transmembrane region" description="Helical" evidence="9">
    <location>
        <begin position="186"/>
        <end position="205"/>
    </location>
</feature>
<feature type="transmembrane region" description="Helical" evidence="9">
    <location>
        <begin position="369"/>
        <end position="390"/>
    </location>
</feature>
<organism evidence="11 12">
    <name type="scientific">Novosphingobium aquiterrae</name>
    <dbReference type="NCBI Taxonomy" id="624388"/>
    <lineage>
        <taxon>Bacteria</taxon>
        <taxon>Pseudomonadati</taxon>
        <taxon>Pseudomonadota</taxon>
        <taxon>Alphaproteobacteria</taxon>
        <taxon>Sphingomonadales</taxon>
        <taxon>Sphingomonadaceae</taxon>
        <taxon>Novosphingobium</taxon>
    </lineage>
</organism>
<feature type="transmembrane region" description="Helical" evidence="9">
    <location>
        <begin position="51"/>
        <end position="73"/>
    </location>
</feature>
<keyword evidence="8 9" id="KW-0472">Membrane</keyword>
<keyword evidence="12" id="KW-1185">Reference proteome</keyword>
<dbReference type="Gene3D" id="1.20.1250.20">
    <property type="entry name" value="MFS general substrate transporter like domains"/>
    <property type="match status" value="2"/>
</dbReference>
<dbReference type="EMBL" id="JBHLTL010000001">
    <property type="protein sequence ID" value="MFC0588910.1"/>
    <property type="molecule type" value="Genomic_DNA"/>
</dbReference>
<evidence type="ECO:0000256" key="7">
    <source>
        <dbReference type="ARBA" id="ARBA00022989"/>
    </source>
</evidence>
<dbReference type="InterPro" id="IPR011701">
    <property type="entry name" value="MFS"/>
</dbReference>
<evidence type="ECO:0000256" key="1">
    <source>
        <dbReference type="ARBA" id="ARBA00004651"/>
    </source>
</evidence>
<evidence type="ECO:0000256" key="3">
    <source>
        <dbReference type="ARBA" id="ARBA00022448"/>
    </source>
</evidence>
<feature type="transmembrane region" description="Helical" evidence="9">
    <location>
        <begin position="396"/>
        <end position="416"/>
    </location>
</feature>
<name>A0ABV6PGF9_9SPHN</name>
<keyword evidence="7 9" id="KW-1133">Transmembrane helix</keyword>
<feature type="transmembrane region" description="Helical" evidence="9">
    <location>
        <begin position="110"/>
        <end position="130"/>
    </location>
</feature>
<feature type="domain" description="Major facilitator superfamily (MFS) profile" evidence="10">
    <location>
        <begin position="14"/>
        <end position="420"/>
    </location>
</feature>
<feature type="transmembrane region" description="Helical" evidence="9">
    <location>
        <begin position="329"/>
        <end position="348"/>
    </location>
</feature>
<gene>
    <name evidence="11" type="ORF">ACFFF7_05735</name>
</gene>
<feature type="transmembrane region" description="Helical" evidence="9">
    <location>
        <begin position="151"/>
        <end position="174"/>
    </location>
</feature>
<keyword evidence="3" id="KW-0813">Transport</keyword>
<evidence type="ECO:0000256" key="9">
    <source>
        <dbReference type="SAM" id="Phobius"/>
    </source>
</evidence>
<evidence type="ECO:0000256" key="4">
    <source>
        <dbReference type="ARBA" id="ARBA00022475"/>
    </source>
</evidence>
<sequence length="428" mass="45812">MGAKLSIPRQRLVSIIGGSAGNLVEWYDWFAYASFAIYFAPVFFPKADPTAQLLSTATIFAAGFVMRPIGAWVMGRFADGRGRKAGLTLSVALMFSGSLLLAVAPTYAQAGLLGPAVLLLARVLQGLSLGGEYGASATYLSEMAPKENRGFWASFQYMTLCGGQLCAIAVAVVLQGFLSEAQLTTWGWRIPFVIGAGLALGVYLLRRNLGETPSFTNQAVDRPASTARLLWRDHRRESILVAMLSAGGGLSAYTYTSYMQKYLFNTVGFDKATATYIIAVALLWFTAMQPLFGALADRFGRKPMLLIFGIGGALAAVPVFLTLEQTTSPVIATLLILIPLTLQSGYSANNALVKAELFPAHIRGLGVALPYAIGNALFAGTLEMVALALKGAGVEWLFYIYVALVIAMAGVATLLLPETRERSLITED</sequence>
<evidence type="ECO:0000313" key="12">
    <source>
        <dbReference type="Proteomes" id="UP001589943"/>
    </source>
</evidence>
<protein>
    <submittedName>
        <fullName evidence="11">MFS transporter</fullName>
    </submittedName>
</protein>
<keyword evidence="5 9" id="KW-0812">Transmembrane</keyword>
<evidence type="ECO:0000256" key="8">
    <source>
        <dbReference type="ARBA" id="ARBA00023136"/>
    </source>
</evidence>
<dbReference type="InterPro" id="IPR005829">
    <property type="entry name" value="Sugar_transporter_CS"/>
</dbReference>
<feature type="transmembrane region" description="Helical" evidence="9">
    <location>
        <begin position="12"/>
        <end position="39"/>
    </location>
</feature>